<dbReference type="EMBL" id="JAADYS010001534">
    <property type="protein sequence ID" value="KAF4462465.1"/>
    <property type="molecule type" value="Genomic_DNA"/>
</dbReference>
<feature type="transmembrane region" description="Helical" evidence="6">
    <location>
        <begin position="189"/>
        <end position="208"/>
    </location>
</feature>
<dbReference type="OrthoDB" id="648861at2759"/>
<reference evidence="7 8" key="1">
    <citation type="submission" date="2020-01" db="EMBL/GenBank/DDBJ databases">
        <title>Identification and distribution of gene clusters putatively required for synthesis of sphingolipid metabolism inhibitors in phylogenetically diverse species of the filamentous fungus Fusarium.</title>
        <authorList>
            <person name="Kim H.-S."/>
            <person name="Busman M."/>
            <person name="Brown D.W."/>
            <person name="Divon H."/>
            <person name="Uhlig S."/>
            <person name="Proctor R.H."/>
        </authorList>
    </citation>
    <scope>NUCLEOTIDE SEQUENCE [LARGE SCALE GENOMIC DNA]</scope>
    <source>
        <strain evidence="7 8">NRRL 20459</strain>
    </source>
</reference>
<dbReference type="PANTHER" id="PTHR11660">
    <property type="entry name" value="SOLUTE CARRIER FAMILY 40 MEMBER"/>
    <property type="match status" value="1"/>
</dbReference>
<comment type="similarity">
    <text evidence="6">Belongs to the ferroportin (FP) (TC 2.A.100) family. SLC40A subfamily.</text>
</comment>
<organism evidence="7 8">
    <name type="scientific">Fusarium albosuccineum</name>
    <dbReference type="NCBI Taxonomy" id="1237068"/>
    <lineage>
        <taxon>Eukaryota</taxon>
        <taxon>Fungi</taxon>
        <taxon>Dikarya</taxon>
        <taxon>Ascomycota</taxon>
        <taxon>Pezizomycotina</taxon>
        <taxon>Sordariomycetes</taxon>
        <taxon>Hypocreomycetidae</taxon>
        <taxon>Hypocreales</taxon>
        <taxon>Nectriaceae</taxon>
        <taxon>Fusarium</taxon>
        <taxon>Fusarium decemcellulare species complex</taxon>
    </lineage>
</organism>
<comment type="caution">
    <text evidence="6">Lacks conserved residue(s) required for the propagation of feature annotation.</text>
</comment>
<dbReference type="GO" id="GO:0016020">
    <property type="term" value="C:membrane"/>
    <property type="evidence" value="ECO:0007669"/>
    <property type="project" value="UniProtKB-SubCell"/>
</dbReference>
<keyword evidence="5 6" id="KW-0472">Membrane</keyword>
<proteinExistence type="inferred from homology"/>
<keyword evidence="2 6" id="KW-0813">Transport</keyword>
<evidence type="ECO:0000256" key="4">
    <source>
        <dbReference type="ARBA" id="ARBA00022989"/>
    </source>
</evidence>
<feature type="transmembrane region" description="Helical" evidence="6">
    <location>
        <begin position="118"/>
        <end position="141"/>
    </location>
</feature>
<evidence type="ECO:0000256" key="5">
    <source>
        <dbReference type="ARBA" id="ARBA00023136"/>
    </source>
</evidence>
<keyword evidence="8" id="KW-1185">Reference proteome</keyword>
<feature type="transmembrane region" description="Helical" evidence="6">
    <location>
        <begin position="84"/>
        <end position="106"/>
    </location>
</feature>
<protein>
    <recommendedName>
        <fullName evidence="6">Solute carrier family 40 member</fullName>
    </recommendedName>
</protein>
<evidence type="ECO:0000256" key="6">
    <source>
        <dbReference type="RuleBase" id="RU365065"/>
    </source>
</evidence>
<sequence length="232" mass="25453">MNHRPEASCGAPAKTADLSPLFIAQFLSSWAVRSSEGGQAFFLAVPFPGTLLYISVYSLVKSLAAVLSSSWVGTQADSLDRLKALHLSIVAQRLSVALSCFLFILLQGWSTSPSTKCVFFVILTVLGCIEKLASVASIVAIERDWVITIAKTYGLQRQDLNASLRRLDILSKPISPVIISSLDTWSPQFALWVVMAMNTTSLFVEFLVTRRIYDSVPNLVSRVSTAKLQHQE</sequence>
<evidence type="ECO:0000256" key="3">
    <source>
        <dbReference type="ARBA" id="ARBA00022692"/>
    </source>
</evidence>
<dbReference type="Pfam" id="PF06963">
    <property type="entry name" value="FPN1"/>
    <property type="match status" value="1"/>
</dbReference>
<dbReference type="InterPro" id="IPR009716">
    <property type="entry name" value="Ferroportin-1"/>
</dbReference>
<keyword evidence="3 6" id="KW-0812">Transmembrane</keyword>
<comment type="subcellular location">
    <subcellularLocation>
        <location evidence="1 6">Membrane</location>
        <topology evidence="1 6">Multi-pass membrane protein</topology>
    </subcellularLocation>
</comment>
<dbReference type="PANTHER" id="PTHR11660:SF57">
    <property type="entry name" value="SOLUTE CARRIER FAMILY 40 MEMBER"/>
    <property type="match status" value="1"/>
</dbReference>
<evidence type="ECO:0000313" key="7">
    <source>
        <dbReference type="EMBL" id="KAF4462465.1"/>
    </source>
</evidence>
<comment type="function">
    <text evidence="6">May be involved in iron transport and iron homeostasis.</text>
</comment>
<evidence type="ECO:0000256" key="2">
    <source>
        <dbReference type="ARBA" id="ARBA00022448"/>
    </source>
</evidence>
<feature type="transmembrane region" description="Helical" evidence="6">
    <location>
        <begin position="40"/>
        <end position="64"/>
    </location>
</feature>
<evidence type="ECO:0000256" key="1">
    <source>
        <dbReference type="ARBA" id="ARBA00004141"/>
    </source>
</evidence>
<comment type="caution">
    <text evidence="7">The sequence shown here is derived from an EMBL/GenBank/DDBJ whole genome shotgun (WGS) entry which is preliminary data.</text>
</comment>
<keyword evidence="6" id="KW-0406">Ion transport</keyword>
<accession>A0A8H4P7U9</accession>
<dbReference type="Proteomes" id="UP000554235">
    <property type="component" value="Unassembled WGS sequence"/>
</dbReference>
<keyword evidence="4 6" id="KW-1133">Transmembrane helix</keyword>
<name>A0A8H4P7U9_9HYPO</name>
<dbReference type="GO" id="GO:0005381">
    <property type="term" value="F:iron ion transmembrane transporter activity"/>
    <property type="evidence" value="ECO:0007669"/>
    <property type="project" value="UniProtKB-UniRule"/>
</dbReference>
<evidence type="ECO:0000313" key="8">
    <source>
        <dbReference type="Proteomes" id="UP000554235"/>
    </source>
</evidence>
<dbReference type="AlphaFoldDB" id="A0A8H4P7U9"/>
<gene>
    <name evidence="7" type="ORF">FALBO_10725</name>
</gene>